<dbReference type="InterPro" id="IPR036291">
    <property type="entry name" value="NAD(P)-bd_dom_sf"/>
</dbReference>
<dbReference type="AlphaFoldDB" id="A0A3E5EZ72"/>
<proteinExistence type="inferred from homology"/>
<evidence type="ECO:0000313" key="3">
    <source>
        <dbReference type="EMBL" id="RGN94252.1"/>
    </source>
</evidence>
<dbReference type="SUPFAM" id="SSF51735">
    <property type="entry name" value="NAD(P)-binding Rossmann-fold domains"/>
    <property type="match status" value="1"/>
</dbReference>
<accession>A0A3E5EZ72</accession>
<evidence type="ECO:0000313" key="4">
    <source>
        <dbReference type="EMBL" id="RGZ49627.1"/>
    </source>
</evidence>
<sequence>MAFNPYSLEGKTVLVTGASSGIGKATAIACSRLGAHVIVSGRNSERLQETFSELDGEGHLQIIADLTDEDQIALLAEFVPPLDGFVNNAGVGNKIPINFIKRVTLQNILDVNTIAPILLSRYLLKKKKLKRGASMVITSSIAGVCSVDIGNTLYSVSKSAVDGFMKNAAKELAEKGIRVNSVNPGMVDTPINDYTSVSEEQKLADLTNYPLKRHGKPEEIAYAIIYLLSDAAAWVTGTALKIDGGYSL</sequence>
<reference evidence="5 6" key="1">
    <citation type="submission" date="2018-08" db="EMBL/GenBank/DDBJ databases">
        <title>A genome reference for cultivated species of the human gut microbiota.</title>
        <authorList>
            <person name="Zou Y."/>
            <person name="Xue W."/>
            <person name="Luo G."/>
        </authorList>
    </citation>
    <scope>NUCLEOTIDE SEQUENCE [LARGE SCALE GENOMIC DNA]</scope>
    <source>
        <strain evidence="4 6">AM50-4</strain>
        <strain evidence="3 5">OM03-4</strain>
    </source>
</reference>
<dbReference type="RefSeq" id="WP_117600296.1">
    <property type="nucleotide sequence ID" value="NZ_CAXSUA010000008.1"/>
</dbReference>
<evidence type="ECO:0000256" key="1">
    <source>
        <dbReference type="ARBA" id="ARBA00006484"/>
    </source>
</evidence>
<gene>
    <name evidence="4" type="ORF">DW988_08035</name>
    <name evidence="3" type="ORF">DXB37_09285</name>
</gene>
<evidence type="ECO:0000256" key="2">
    <source>
        <dbReference type="ARBA" id="ARBA00023002"/>
    </source>
</evidence>
<evidence type="ECO:0000313" key="5">
    <source>
        <dbReference type="Proteomes" id="UP000260759"/>
    </source>
</evidence>
<dbReference type="PRINTS" id="PR00081">
    <property type="entry name" value="GDHRDH"/>
</dbReference>
<comment type="similarity">
    <text evidence="1">Belongs to the short-chain dehydrogenases/reductases (SDR) family.</text>
</comment>
<protein>
    <submittedName>
        <fullName evidence="3">SDR family NAD(P)-dependent oxidoreductase</fullName>
    </submittedName>
</protein>
<dbReference type="Proteomes" id="UP000260759">
    <property type="component" value="Unassembled WGS sequence"/>
</dbReference>
<comment type="caution">
    <text evidence="3">The sequence shown here is derived from an EMBL/GenBank/DDBJ whole genome shotgun (WGS) entry which is preliminary data.</text>
</comment>
<dbReference type="PANTHER" id="PTHR43477:SF1">
    <property type="entry name" value="DIHYDROANTICAPSIN 7-DEHYDROGENASE"/>
    <property type="match status" value="1"/>
</dbReference>
<dbReference type="EMBL" id="QSVA01000007">
    <property type="protein sequence ID" value="RGN94252.1"/>
    <property type="molecule type" value="Genomic_DNA"/>
</dbReference>
<dbReference type="InterPro" id="IPR020904">
    <property type="entry name" value="Sc_DH/Rdtase_CS"/>
</dbReference>
<dbReference type="CDD" id="cd05233">
    <property type="entry name" value="SDR_c"/>
    <property type="match status" value="1"/>
</dbReference>
<dbReference type="PROSITE" id="PS00061">
    <property type="entry name" value="ADH_SHORT"/>
    <property type="match status" value="1"/>
</dbReference>
<dbReference type="FunFam" id="3.40.50.720:FF:000084">
    <property type="entry name" value="Short-chain dehydrogenase reductase"/>
    <property type="match status" value="1"/>
</dbReference>
<dbReference type="PANTHER" id="PTHR43477">
    <property type="entry name" value="DIHYDROANTICAPSIN 7-DEHYDROGENASE"/>
    <property type="match status" value="1"/>
</dbReference>
<keyword evidence="2" id="KW-0560">Oxidoreductase</keyword>
<dbReference type="InterPro" id="IPR051122">
    <property type="entry name" value="SDR_DHRS6-like"/>
</dbReference>
<name>A0A3E5EZ72_BACUN</name>
<dbReference type="InterPro" id="IPR002347">
    <property type="entry name" value="SDR_fam"/>
</dbReference>
<dbReference type="Pfam" id="PF13561">
    <property type="entry name" value="adh_short_C2"/>
    <property type="match status" value="1"/>
</dbReference>
<dbReference type="PRINTS" id="PR00080">
    <property type="entry name" value="SDRFAMILY"/>
</dbReference>
<dbReference type="Proteomes" id="UP000283684">
    <property type="component" value="Unassembled WGS sequence"/>
</dbReference>
<dbReference type="EMBL" id="QSEE01000006">
    <property type="protein sequence ID" value="RGZ49627.1"/>
    <property type="molecule type" value="Genomic_DNA"/>
</dbReference>
<organism evidence="3 5">
    <name type="scientific">Bacteroides uniformis</name>
    <dbReference type="NCBI Taxonomy" id="820"/>
    <lineage>
        <taxon>Bacteria</taxon>
        <taxon>Pseudomonadati</taxon>
        <taxon>Bacteroidota</taxon>
        <taxon>Bacteroidia</taxon>
        <taxon>Bacteroidales</taxon>
        <taxon>Bacteroidaceae</taxon>
        <taxon>Bacteroides</taxon>
    </lineage>
</organism>
<dbReference type="Gene3D" id="3.40.50.720">
    <property type="entry name" value="NAD(P)-binding Rossmann-like Domain"/>
    <property type="match status" value="1"/>
</dbReference>
<dbReference type="GO" id="GO:0016491">
    <property type="term" value="F:oxidoreductase activity"/>
    <property type="evidence" value="ECO:0007669"/>
    <property type="project" value="UniProtKB-KW"/>
</dbReference>
<evidence type="ECO:0000313" key="6">
    <source>
        <dbReference type="Proteomes" id="UP000283684"/>
    </source>
</evidence>